<evidence type="ECO:0000313" key="7">
    <source>
        <dbReference type="Proteomes" id="UP001470230"/>
    </source>
</evidence>
<evidence type="ECO:0000256" key="2">
    <source>
        <dbReference type="ARBA" id="ARBA00007991"/>
    </source>
</evidence>
<reference evidence="6 7" key="1">
    <citation type="submission" date="2024-04" db="EMBL/GenBank/DDBJ databases">
        <title>Tritrichomonas musculus Genome.</title>
        <authorList>
            <person name="Alves-Ferreira E."/>
            <person name="Grigg M."/>
            <person name="Lorenzi H."/>
            <person name="Galac M."/>
        </authorList>
    </citation>
    <scope>NUCLEOTIDE SEQUENCE [LARGE SCALE GENOMIC DNA]</scope>
    <source>
        <strain evidence="6 7">EAF2021</strain>
    </source>
</reference>
<evidence type="ECO:0000313" key="6">
    <source>
        <dbReference type="EMBL" id="KAK8896448.1"/>
    </source>
</evidence>
<keyword evidence="3" id="KW-0813">Transport</keyword>
<dbReference type="InterPro" id="IPR011989">
    <property type="entry name" value="ARM-like"/>
</dbReference>
<feature type="domain" description="Importin N-terminal" evidence="5">
    <location>
        <begin position="27"/>
        <end position="94"/>
    </location>
</feature>
<sequence>MDFTFDLVISAINATQQHQDQQSMQNALVYLEQWTHSENGIVLAMQILSDNNLTDIHKIYAASLIKTQIPIFWGKIQSDIRVNLRTQFFDFFNSCTLPNDNLLLNMIIDIIVIVALFEFPQEWPDLSNIILSDLSGMEDAIKQFHYYHLIGQLIYSVDKCQFITPSRVQYLRNLFLDSGPVLSSHINACFSNEYLVPDGLKIFNGFLLWASFDQVMPMIDSFHKVCFQFIYNESTKKESLECLTTLFSTRLDSTAFVTLAPLIITSLCNPQSKFPNGKHATSDSEVLNFLLRILAHYLTILLTVYDLSNVTPKIEMIRARMNEAQVSPEDLSNSLLNIIKIIISVRNPELLTEEYWTFWITVFYNMLGEQKMNRPFKPTYDFLKGLIPEIRQAIYECVPLDSLEDNNGNELGVGQNTKGTAEGPIPQTSVFCTNRSRNAWSSLALIDPEGTVNFLKEQSPSESLCYAIGNLEFCCRNQFDVSLLSSELNELYNSAQSNDASPQFYVALLFCFSHTLSFDNGPQAFTNFIKFATKCVNEEDPPISTAATNALYYASRRNRAGFMNEQYISDICDYCEIYLKRLPFDDAVRMYKIASSLVCRMSTKEQATNMYQKMTTPLLQAMEALFELDKIFECIKEACYSSEDFSPFFMEFLWPKLLELTNQIIHDVTAPQPILEGVLDTDSAAISKEAYNEERIFLILSWMVERAQANIQNHRQIDDSFYKFIAVVRSQHNELNIKLPDIINMFIVPAFQNDMADMPFKLPGMASIMLMLSEFHFEIFDFPWFVPLSIEAIQSYNRDDNINAIDCISKLIYRLTNAEKFADAIQKNIIPSILTAVFRSLTDTMHKDAIQKFVQFIKMLMSQASKFNLINNNLFTQMFLNAIQESVGQEQAPGMFLDFITKLKNTIDQAYHYTKIISDFLILIRKISPNDKDAFKITEKSNNLDSNRGRIIKIENGQTQEITLNDQKHFRIIKRPTTKPGF</sequence>
<evidence type="ECO:0000256" key="4">
    <source>
        <dbReference type="ARBA" id="ARBA00023242"/>
    </source>
</evidence>
<gene>
    <name evidence="6" type="ORF">M9Y10_014348</name>
</gene>
<organism evidence="6 7">
    <name type="scientific">Tritrichomonas musculus</name>
    <dbReference type="NCBI Taxonomy" id="1915356"/>
    <lineage>
        <taxon>Eukaryota</taxon>
        <taxon>Metamonada</taxon>
        <taxon>Parabasalia</taxon>
        <taxon>Tritrichomonadida</taxon>
        <taxon>Tritrichomonadidae</taxon>
        <taxon>Tritrichomonas</taxon>
    </lineage>
</organism>
<comment type="similarity">
    <text evidence="2">Belongs to the importin beta family.</text>
</comment>
<dbReference type="PANTHER" id="PTHR12363">
    <property type="entry name" value="TRANSPORTIN 3 AND IMPORTIN 13"/>
    <property type="match status" value="1"/>
</dbReference>
<keyword evidence="4" id="KW-0539">Nucleus</keyword>
<proteinExistence type="inferred from homology"/>
<dbReference type="Proteomes" id="UP001470230">
    <property type="component" value="Unassembled WGS sequence"/>
</dbReference>
<protein>
    <recommendedName>
        <fullName evidence="5">Importin N-terminal domain-containing protein</fullName>
    </recommendedName>
</protein>
<dbReference type="PROSITE" id="PS50166">
    <property type="entry name" value="IMPORTIN_B_NT"/>
    <property type="match status" value="1"/>
</dbReference>
<evidence type="ECO:0000256" key="3">
    <source>
        <dbReference type="ARBA" id="ARBA00022448"/>
    </source>
</evidence>
<dbReference type="EMBL" id="JAPFFF010000002">
    <property type="protein sequence ID" value="KAK8896448.1"/>
    <property type="molecule type" value="Genomic_DNA"/>
</dbReference>
<dbReference type="InterPro" id="IPR051345">
    <property type="entry name" value="Importin_beta-like_NTR"/>
</dbReference>
<dbReference type="PANTHER" id="PTHR12363:SF33">
    <property type="entry name" value="IMPORTIN-13"/>
    <property type="match status" value="1"/>
</dbReference>
<name>A0ABR2L036_9EUKA</name>
<dbReference type="InterPro" id="IPR016024">
    <property type="entry name" value="ARM-type_fold"/>
</dbReference>
<evidence type="ECO:0000256" key="1">
    <source>
        <dbReference type="ARBA" id="ARBA00004123"/>
    </source>
</evidence>
<evidence type="ECO:0000259" key="5">
    <source>
        <dbReference type="PROSITE" id="PS50166"/>
    </source>
</evidence>
<keyword evidence="7" id="KW-1185">Reference proteome</keyword>
<dbReference type="InterPro" id="IPR001494">
    <property type="entry name" value="Importin-beta_N"/>
</dbReference>
<dbReference type="SUPFAM" id="SSF48371">
    <property type="entry name" value="ARM repeat"/>
    <property type="match status" value="1"/>
</dbReference>
<dbReference type="Gene3D" id="1.25.10.10">
    <property type="entry name" value="Leucine-rich Repeat Variant"/>
    <property type="match status" value="1"/>
</dbReference>
<accession>A0ABR2L036</accession>
<comment type="subcellular location">
    <subcellularLocation>
        <location evidence="1">Nucleus</location>
    </subcellularLocation>
</comment>
<comment type="caution">
    <text evidence="6">The sequence shown here is derived from an EMBL/GenBank/DDBJ whole genome shotgun (WGS) entry which is preliminary data.</text>
</comment>